<dbReference type="InterPro" id="IPR023772">
    <property type="entry name" value="DNA-bd_HTH_TetR-type_CS"/>
</dbReference>
<dbReference type="GO" id="GO:0000976">
    <property type="term" value="F:transcription cis-regulatory region binding"/>
    <property type="evidence" value="ECO:0007669"/>
    <property type="project" value="TreeGrafter"/>
</dbReference>
<dbReference type="OrthoDB" id="70491at2"/>
<sequence length="210" mass="22930">MPSNDATINARLPRAERREQLLATAQGAFVESGYHATSMDEIAERAGVSKPVLYQHFDGKLELYLGLLETQSDLLISQLEAALTSSEDNAERITATVRAYFEFADAPNGAHRLLFETDLVSEPAVRQLLDRPYRACADAVARLIVEDTGLPFRSAQLLGVSLVGMAQACAQQWVSEGRPTPLEEAVDLVATVAWRGLGRFPLNRAETSAD</sequence>
<evidence type="ECO:0000256" key="3">
    <source>
        <dbReference type="ARBA" id="ARBA00023163"/>
    </source>
</evidence>
<dbReference type="InterPro" id="IPR009057">
    <property type="entry name" value="Homeodomain-like_sf"/>
</dbReference>
<dbReference type="EMBL" id="CP041616">
    <property type="protein sequence ID" value="QDO90228.1"/>
    <property type="molecule type" value="Genomic_DNA"/>
</dbReference>
<dbReference type="InterPro" id="IPR036271">
    <property type="entry name" value="Tet_transcr_reg_TetR-rel_C_sf"/>
</dbReference>
<name>A0A516GFE2_9MICO</name>
<dbReference type="InterPro" id="IPR001647">
    <property type="entry name" value="HTH_TetR"/>
</dbReference>
<organism evidence="6 7">
    <name type="scientific">Ornithinimicrobium ciconiae</name>
    <dbReference type="NCBI Taxonomy" id="2594265"/>
    <lineage>
        <taxon>Bacteria</taxon>
        <taxon>Bacillati</taxon>
        <taxon>Actinomycetota</taxon>
        <taxon>Actinomycetes</taxon>
        <taxon>Micrococcales</taxon>
        <taxon>Ornithinimicrobiaceae</taxon>
        <taxon>Ornithinimicrobium</taxon>
    </lineage>
</organism>
<dbReference type="InterPro" id="IPR054129">
    <property type="entry name" value="DesT_TetR_C"/>
</dbReference>
<dbReference type="PROSITE" id="PS50977">
    <property type="entry name" value="HTH_TETR_2"/>
    <property type="match status" value="1"/>
</dbReference>
<accession>A0A516GFE2</accession>
<dbReference type="FunFam" id="1.10.10.60:FF:000141">
    <property type="entry name" value="TetR family transcriptional regulator"/>
    <property type="match status" value="1"/>
</dbReference>
<keyword evidence="1" id="KW-0805">Transcription regulation</keyword>
<dbReference type="Gene3D" id="1.10.357.10">
    <property type="entry name" value="Tetracycline Repressor, domain 2"/>
    <property type="match status" value="1"/>
</dbReference>
<dbReference type="PRINTS" id="PR00455">
    <property type="entry name" value="HTHTETR"/>
</dbReference>
<evidence type="ECO:0000259" key="5">
    <source>
        <dbReference type="PROSITE" id="PS50977"/>
    </source>
</evidence>
<reference evidence="6 7" key="1">
    <citation type="submission" date="2019-07" db="EMBL/GenBank/DDBJ databases">
        <title>complete genome sequencing of Ornithinimicrobium sp. H23M54.</title>
        <authorList>
            <person name="Bae J.-W."/>
            <person name="Lee S.-Y."/>
        </authorList>
    </citation>
    <scope>NUCLEOTIDE SEQUENCE [LARGE SCALE GENOMIC DNA]</scope>
    <source>
        <strain evidence="6 7">H23M54</strain>
    </source>
</reference>
<dbReference type="Pfam" id="PF21943">
    <property type="entry name" value="TetR_C_46"/>
    <property type="match status" value="1"/>
</dbReference>
<dbReference type="InterPro" id="IPR050109">
    <property type="entry name" value="HTH-type_TetR-like_transc_reg"/>
</dbReference>
<dbReference type="SUPFAM" id="SSF48498">
    <property type="entry name" value="Tetracyclin repressor-like, C-terminal domain"/>
    <property type="match status" value="1"/>
</dbReference>
<dbReference type="PANTHER" id="PTHR30055">
    <property type="entry name" value="HTH-TYPE TRANSCRIPTIONAL REGULATOR RUTR"/>
    <property type="match status" value="1"/>
</dbReference>
<keyword evidence="7" id="KW-1185">Reference proteome</keyword>
<dbReference type="GO" id="GO:0003700">
    <property type="term" value="F:DNA-binding transcription factor activity"/>
    <property type="evidence" value="ECO:0007669"/>
    <property type="project" value="TreeGrafter"/>
</dbReference>
<evidence type="ECO:0000256" key="4">
    <source>
        <dbReference type="PROSITE-ProRule" id="PRU00335"/>
    </source>
</evidence>
<dbReference type="AlphaFoldDB" id="A0A516GFE2"/>
<dbReference type="GO" id="GO:0045892">
    <property type="term" value="P:negative regulation of DNA-templated transcription"/>
    <property type="evidence" value="ECO:0007669"/>
    <property type="project" value="UniProtKB-ARBA"/>
</dbReference>
<dbReference type="SUPFAM" id="SSF46689">
    <property type="entry name" value="Homeodomain-like"/>
    <property type="match status" value="1"/>
</dbReference>
<keyword evidence="3" id="KW-0804">Transcription</keyword>
<dbReference type="PROSITE" id="PS01081">
    <property type="entry name" value="HTH_TETR_1"/>
    <property type="match status" value="1"/>
</dbReference>
<evidence type="ECO:0000256" key="2">
    <source>
        <dbReference type="ARBA" id="ARBA00023125"/>
    </source>
</evidence>
<evidence type="ECO:0000313" key="7">
    <source>
        <dbReference type="Proteomes" id="UP000315395"/>
    </source>
</evidence>
<dbReference type="Pfam" id="PF00440">
    <property type="entry name" value="TetR_N"/>
    <property type="match status" value="1"/>
</dbReference>
<evidence type="ECO:0000313" key="6">
    <source>
        <dbReference type="EMBL" id="QDO90228.1"/>
    </source>
</evidence>
<feature type="domain" description="HTH tetR-type" evidence="5">
    <location>
        <begin position="15"/>
        <end position="75"/>
    </location>
</feature>
<keyword evidence="2 4" id="KW-0238">DNA-binding</keyword>
<dbReference type="PANTHER" id="PTHR30055:SF160">
    <property type="entry name" value="TRANSCRIPTIONAL REGULATORY PROTEIN (PROBABLY ASNC-FAMILY)-RELATED"/>
    <property type="match status" value="1"/>
</dbReference>
<dbReference type="KEGG" id="orz:FNH13_05710"/>
<evidence type="ECO:0000256" key="1">
    <source>
        <dbReference type="ARBA" id="ARBA00023015"/>
    </source>
</evidence>
<feature type="DNA-binding region" description="H-T-H motif" evidence="4">
    <location>
        <begin position="38"/>
        <end position="57"/>
    </location>
</feature>
<proteinExistence type="predicted"/>
<dbReference type="Proteomes" id="UP000315395">
    <property type="component" value="Chromosome"/>
</dbReference>
<gene>
    <name evidence="6" type="ORF">FNH13_05710</name>
</gene>
<protein>
    <submittedName>
        <fullName evidence="6">TetR/AcrR family transcriptional regulator</fullName>
    </submittedName>
</protein>